<feature type="site" description="Important for substrate specificity" evidence="3">
    <location>
        <position position="220"/>
    </location>
</feature>
<comment type="pathway">
    <text evidence="3">Purine metabolism; purine nucleoside salvage.</text>
</comment>
<comment type="subunit">
    <text evidence="3">Homotrimer.</text>
</comment>
<dbReference type="InterPro" id="IPR000845">
    <property type="entry name" value="Nucleoside_phosphorylase_d"/>
</dbReference>
<dbReference type="InterPro" id="IPR035994">
    <property type="entry name" value="Nucleoside_phosphorylase_sf"/>
</dbReference>
<dbReference type="PANTHER" id="PTHR42679:SF2">
    <property type="entry name" value="S-METHYL-5'-THIOADENOSINE PHOSPHORYLASE"/>
    <property type="match status" value="1"/>
</dbReference>
<dbReference type="EC" id="2.4.2.44" evidence="3"/>
<proteinExistence type="inferred from homology"/>
<dbReference type="InterPro" id="IPR010044">
    <property type="entry name" value="MTAP"/>
</dbReference>
<reference evidence="5" key="1">
    <citation type="submission" date="2024-05" db="EMBL/GenBank/DDBJ databases">
        <title>Genome sequencing of novel strain.</title>
        <authorList>
            <person name="Ganbat D."/>
            <person name="Ganbat S."/>
            <person name="Lee S.-J."/>
        </authorList>
    </citation>
    <scope>NUCLEOTIDE SEQUENCE</scope>
    <source>
        <strain evidence="5">SMD15-11</strain>
    </source>
</reference>
<sequence>MTLAIIGGTGLTELPGLSRLESLDVTTRWGEPSAPLQKGVLNGQEVIFLARHGRPHRIPPHQVNYRANIAALKEAGATRVIGVTAVGGIHPDLTDGVCVVPDQLIDYTWGRPSTFFEGDLDHVTHVDFSFPFTASLRRALLEAGQRAGVALMDGGVYGVTQGPRLETAAEIVRMERDGCDMVGMTAMPEAVLAREAGLEYALLSYVVNPAAGKVEREITMAEIEAVIARSIDRIRAVLTAVLAAPTEV</sequence>
<dbReference type="HAMAP" id="MF_01963">
    <property type="entry name" value="MTAP"/>
    <property type="match status" value="1"/>
</dbReference>
<dbReference type="GO" id="GO:0017061">
    <property type="term" value="F:S-methyl-5-thioadenosine phosphorylase activity"/>
    <property type="evidence" value="ECO:0007669"/>
    <property type="project" value="InterPro"/>
</dbReference>
<dbReference type="Gene3D" id="3.40.50.1580">
    <property type="entry name" value="Nucleoside phosphorylase domain"/>
    <property type="match status" value="1"/>
</dbReference>
<dbReference type="Pfam" id="PF01048">
    <property type="entry name" value="PNP_UDP_1"/>
    <property type="match status" value="1"/>
</dbReference>
<keyword evidence="3" id="KW-0660">Purine salvage</keyword>
<dbReference type="CDD" id="cd09010">
    <property type="entry name" value="MTAP_SsMTAPII_like_MTIP"/>
    <property type="match status" value="1"/>
</dbReference>
<keyword evidence="1 3" id="KW-0328">Glycosyltransferase</keyword>
<evidence type="ECO:0000259" key="4">
    <source>
        <dbReference type="Pfam" id="PF01048"/>
    </source>
</evidence>
<accession>A0AB39UZA7</accession>
<dbReference type="GO" id="GO:0019509">
    <property type="term" value="P:L-methionine salvage from methylthioadenosine"/>
    <property type="evidence" value="ECO:0007669"/>
    <property type="project" value="TreeGrafter"/>
</dbReference>
<comment type="similarity">
    <text evidence="3">Belongs to the PNP/MTAP phosphorylase family. MTAP subfamily.</text>
</comment>
<dbReference type="EMBL" id="CP154858">
    <property type="protein sequence ID" value="XDT73294.1"/>
    <property type="molecule type" value="Genomic_DNA"/>
</dbReference>
<feature type="binding site" evidence="3">
    <location>
        <begin position="84"/>
        <end position="85"/>
    </location>
    <ligand>
        <name>phosphate</name>
        <dbReference type="ChEBI" id="CHEBI:43474"/>
    </ligand>
</feature>
<gene>
    <name evidence="5" type="ORF">AAIA72_04800</name>
</gene>
<feature type="binding site" evidence="3">
    <location>
        <begin position="208"/>
        <end position="210"/>
    </location>
    <ligand>
        <name>substrate</name>
    </ligand>
</feature>
<feature type="binding site" evidence="3">
    <location>
        <position position="184"/>
    </location>
    <ligand>
        <name>substrate</name>
    </ligand>
</feature>
<organism evidence="5">
    <name type="scientific">Thermohahella caldifontis</name>
    <dbReference type="NCBI Taxonomy" id="3142973"/>
    <lineage>
        <taxon>Bacteria</taxon>
        <taxon>Pseudomonadati</taxon>
        <taxon>Pseudomonadota</taxon>
        <taxon>Gammaproteobacteria</taxon>
        <taxon>Oceanospirillales</taxon>
        <taxon>Hahellaceae</taxon>
        <taxon>Thermohahella</taxon>
    </lineage>
</organism>
<comment type="miscellaneous">
    <text evidence="3">Although this enzyme belongs to the family of MTA phosphorylases based on sequence homology, it has been shown that conserved amino acid substitutions in the substrate binding pocket convert the substrate specificity of this enzyme from 6-aminopurines to 6-oxopurines.</text>
</comment>
<dbReference type="PANTHER" id="PTHR42679">
    <property type="entry name" value="S-METHYL-5'-THIOADENOSINE PHOSPHORYLASE"/>
    <property type="match status" value="1"/>
</dbReference>
<evidence type="ECO:0000256" key="1">
    <source>
        <dbReference type="ARBA" id="ARBA00022676"/>
    </source>
</evidence>
<name>A0AB39UZA7_9GAMM</name>
<dbReference type="KEGG" id="tcd:AAIA72_04800"/>
<dbReference type="NCBIfam" id="NF006599">
    <property type="entry name" value="PRK09136.1"/>
    <property type="match status" value="1"/>
</dbReference>
<dbReference type="RefSeq" id="WP_369602288.1">
    <property type="nucleotide sequence ID" value="NZ_CP154858.1"/>
</dbReference>
<feature type="binding site" evidence="3">
    <location>
        <position position="9"/>
    </location>
    <ligand>
        <name>phosphate</name>
        <dbReference type="ChEBI" id="CHEBI:43474"/>
    </ligand>
</feature>
<feature type="site" description="Important for substrate specificity" evidence="3">
    <location>
        <position position="166"/>
    </location>
</feature>
<evidence type="ECO:0000256" key="2">
    <source>
        <dbReference type="ARBA" id="ARBA00022679"/>
    </source>
</evidence>
<dbReference type="GO" id="GO:0006166">
    <property type="term" value="P:purine ribonucleoside salvage"/>
    <property type="evidence" value="ECO:0007669"/>
    <property type="project" value="UniProtKB-UniRule"/>
</dbReference>
<evidence type="ECO:0000313" key="5">
    <source>
        <dbReference type="EMBL" id="XDT73294.1"/>
    </source>
</evidence>
<protein>
    <recommendedName>
        <fullName evidence="3">Probable S-methyl-5'-thioinosine phosphorylase</fullName>
        <ecNumber evidence="3">2.4.2.44</ecNumber>
    </recommendedName>
    <alternativeName>
        <fullName evidence="3">5'-methylthioinosine phosphorylase</fullName>
        <shortName evidence="3">MTI phosphorylase</shortName>
        <shortName evidence="3">MTIP</shortName>
    </alternativeName>
</protein>
<keyword evidence="2 3" id="KW-0808">Transferase</keyword>
<dbReference type="SUPFAM" id="SSF53167">
    <property type="entry name" value="Purine and uridine phosphorylases"/>
    <property type="match status" value="1"/>
</dbReference>
<feature type="binding site" evidence="3">
    <location>
        <position position="185"/>
    </location>
    <ligand>
        <name>phosphate</name>
        <dbReference type="ChEBI" id="CHEBI:43474"/>
    </ligand>
</feature>
<feature type="binding site" evidence="3">
    <location>
        <begin position="51"/>
        <end position="52"/>
    </location>
    <ligand>
        <name>phosphate</name>
        <dbReference type="ChEBI" id="CHEBI:43474"/>
    </ligand>
</feature>
<dbReference type="GO" id="GO:0005829">
    <property type="term" value="C:cytosol"/>
    <property type="evidence" value="ECO:0007669"/>
    <property type="project" value="TreeGrafter"/>
</dbReference>
<dbReference type="InterPro" id="IPR018099">
    <property type="entry name" value="Purine_phosphorylase-2_CS"/>
</dbReference>
<evidence type="ECO:0000256" key="3">
    <source>
        <dbReference type="HAMAP-Rule" id="MF_01963"/>
    </source>
</evidence>
<dbReference type="PROSITE" id="PS01240">
    <property type="entry name" value="PNP_MTAP_2"/>
    <property type="match status" value="1"/>
</dbReference>
<feature type="domain" description="Nucleoside phosphorylase" evidence="4">
    <location>
        <begin position="2"/>
        <end position="243"/>
    </location>
</feature>
<comment type="catalytic activity">
    <reaction evidence="3">
        <text>S-methyl-5'-thioinosine + phosphate = 5-(methylsulfanyl)-alpha-D-ribose 1-phosphate + hypoxanthine</text>
        <dbReference type="Rhea" id="RHEA:30643"/>
        <dbReference type="ChEBI" id="CHEBI:17368"/>
        <dbReference type="ChEBI" id="CHEBI:43474"/>
        <dbReference type="ChEBI" id="CHEBI:48595"/>
        <dbReference type="ChEBI" id="CHEBI:58533"/>
        <dbReference type="EC" id="2.4.2.44"/>
    </reaction>
</comment>
<comment type="function">
    <text evidence="3">Catalyzes the reversible phosphorylation of S-methyl-5'-thioinosine (MTI) to hypoxanthine and 5-methylthioribose-1-phosphate. Involved in the breakdown of S-methyl-5'-thioadenosine (MTA), a major by-product of polyamine biosynthesis. Catabolism of (MTA) occurs via deamination to MTI and phosphorolysis to hypoxanthine.</text>
</comment>
<dbReference type="AlphaFoldDB" id="A0AB39UZA7"/>